<evidence type="ECO:0000313" key="1">
    <source>
        <dbReference type="EMBL" id="XCM38769.1"/>
    </source>
</evidence>
<accession>A0AAU8JJY0</accession>
<reference evidence="1" key="1">
    <citation type="submission" date="2024-07" db="EMBL/GenBank/DDBJ databases">
        <authorList>
            <person name="Kim Y.J."/>
            <person name="Jeong J.Y."/>
        </authorList>
    </citation>
    <scope>NUCLEOTIDE SEQUENCE</scope>
    <source>
        <strain evidence="1">GIHE-MW2</strain>
    </source>
</reference>
<name>A0AAU8JJY0_9CYAN</name>
<sequence length="55" mass="6158">MGYWCVTVWEQHPTDSYGQILSGKIVVLGTQALRAQALRVQAEAPLRMQNNLMAL</sequence>
<protein>
    <recommendedName>
        <fullName evidence="2">TNase-like domain-containing protein</fullName>
    </recommendedName>
</protein>
<proteinExistence type="predicted"/>
<dbReference type="EMBL" id="CP159837">
    <property type="protein sequence ID" value="XCM38769.1"/>
    <property type="molecule type" value="Genomic_DNA"/>
</dbReference>
<dbReference type="AlphaFoldDB" id="A0AAU8JJY0"/>
<dbReference type="RefSeq" id="WP_156331480.1">
    <property type="nucleotide sequence ID" value="NZ_CP159837.1"/>
</dbReference>
<gene>
    <name evidence="1" type="ORF">ABWT76_001641</name>
</gene>
<organism evidence="1">
    <name type="scientific">Planktothricoides raciborskii GIHE-MW2</name>
    <dbReference type="NCBI Taxonomy" id="2792601"/>
    <lineage>
        <taxon>Bacteria</taxon>
        <taxon>Bacillati</taxon>
        <taxon>Cyanobacteriota</taxon>
        <taxon>Cyanophyceae</taxon>
        <taxon>Oscillatoriophycideae</taxon>
        <taxon>Oscillatoriales</taxon>
        <taxon>Oscillatoriaceae</taxon>
        <taxon>Planktothricoides</taxon>
    </lineage>
</organism>
<evidence type="ECO:0008006" key="2">
    <source>
        <dbReference type="Google" id="ProtNLM"/>
    </source>
</evidence>